<gene>
    <name evidence="1" type="ORF">PACLA_8A004939</name>
</gene>
<comment type="caution">
    <text evidence="1">The sequence shown here is derived from an EMBL/GenBank/DDBJ whole genome shotgun (WGS) entry which is preliminary data.</text>
</comment>
<protein>
    <submittedName>
        <fullName evidence="1">Uncharacterized protein</fullName>
    </submittedName>
</protein>
<reference evidence="1" key="1">
    <citation type="submission" date="2020-04" db="EMBL/GenBank/DDBJ databases">
        <authorList>
            <person name="Alioto T."/>
            <person name="Alioto T."/>
            <person name="Gomez Garrido J."/>
        </authorList>
    </citation>
    <scope>NUCLEOTIDE SEQUENCE</scope>
    <source>
        <strain evidence="1">A484AB</strain>
    </source>
</reference>
<dbReference type="OrthoDB" id="6772423at2759"/>
<dbReference type="AlphaFoldDB" id="A0A6S7I2W0"/>
<sequence>MTLTKRNILSVSASVFDPLGMLSRVTAKLKSLFQLLCKDKLDWDDLIPKDTEEVWLKFLSELKNLKEVKRFRYVFSNNFHSGFRVELHGFCDSSKELYCAVVYFRLVSRDDVKVSFLASKTKVAPLKVLTIPKLELLGCLLLSRLLNQIVNSLGNRVNIQNILCWCDSEVALSWTRGKEKSWKPWIENVEIRKVVDRSGWKYVKSEENPADVPTRMSSDLSQSFAGCWFQGPSFLLSPAAFSEETVDACACENPLVGRTGRVKQDKDPNVITDEMLTVDEYDDALRMWIKCEQSQLLQQDNYDKLKASLQLFEDKNKILRLRGRFANTTLTFEEQYPIILGNKQSHFTRLIILDAHEETKHHGVETTLAHIRRNYWIVKGRKQGGQRNIEEMCIVHSLSRITYAWSCQSTPTRL</sequence>
<accession>A0A6S7I2W0</accession>
<dbReference type="Proteomes" id="UP001152795">
    <property type="component" value="Unassembled WGS sequence"/>
</dbReference>
<evidence type="ECO:0000313" key="2">
    <source>
        <dbReference type="Proteomes" id="UP001152795"/>
    </source>
</evidence>
<proteinExistence type="predicted"/>
<organism evidence="1 2">
    <name type="scientific">Paramuricea clavata</name>
    <name type="common">Red gorgonian</name>
    <name type="synonym">Violescent sea-whip</name>
    <dbReference type="NCBI Taxonomy" id="317549"/>
    <lineage>
        <taxon>Eukaryota</taxon>
        <taxon>Metazoa</taxon>
        <taxon>Cnidaria</taxon>
        <taxon>Anthozoa</taxon>
        <taxon>Octocorallia</taxon>
        <taxon>Malacalcyonacea</taxon>
        <taxon>Plexauridae</taxon>
        <taxon>Paramuricea</taxon>
    </lineage>
</organism>
<dbReference type="EMBL" id="CACRXK020007738">
    <property type="protein sequence ID" value="CAB4013065.1"/>
    <property type="molecule type" value="Genomic_DNA"/>
</dbReference>
<dbReference type="InterPro" id="IPR008042">
    <property type="entry name" value="Retrotrans_Pao"/>
</dbReference>
<keyword evidence="2" id="KW-1185">Reference proteome</keyword>
<evidence type="ECO:0000313" key="1">
    <source>
        <dbReference type="EMBL" id="CAB4013065.1"/>
    </source>
</evidence>
<dbReference type="Pfam" id="PF05380">
    <property type="entry name" value="Peptidase_A17"/>
    <property type="match status" value="1"/>
</dbReference>
<name>A0A6S7I2W0_PARCT</name>
<dbReference type="PANTHER" id="PTHR47331">
    <property type="entry name" value="PHD-TYPE DOMAIN-CONTAINING PROTEIN"/>
    <property type="match status" value="1"/>
</dbReference>